<evidence type="ECO:0000313" key="2">
    <source>
        <dbReference type="Proteomes" id="UP000007938"/>
    </source>
</evidence>
<proteinExistence type="predicted"/>
<protein>
    <submittedName>
        <fullName evidence="1">Uncharacterized protein</fullName>
    </submittedName>
</protein>
<reference evidence="1 2" key="2">
    <citation type="submission" date="2011-04" db="EMBL/GenBank/DDBJ databases">
        <title>Complete sequence of chromosome of Alicycliphilus denitrificans K601.</title>
        <authorList>
            <consortium name="US DOE Joint Genome Institute"/>
            <person name="Lucas S."/>
            <person name="Han J."/>
            <person name="Lapidus A."/>
            <person name="Cheng J.-F."/>
            <person name="Goodwin L."/>
            <person name="Pitluck S."/>
            <person name="Peters L."/>
            <person name="Zeytun A."/>
            <person name="Detter J.C."/>
            <person name="Han C."/>
            <person name="Tapia R."/>
            <person name="Land M."/>
            <person name="Hauser L."/>
            <person name="Kyrpides N."/>
            <person name="Ivanova N."/>
            <person name="Mikhailova N."/>
            <person name="Pagani I."/>
            <person name="Oosterkamp M."/>
            <person name="Pieper D."/>
            <person name="van Berkel W."/>
            <person name="Langenhoff A."/>
            <person name="Smidt H."/>
            <person name="Stams A."/>
            <person name="Woyke T."/>
        </authorList>
    </citation>
    <scope>NUCLEOTIDE SEQUENCE [LARGE SCALE GENOMIC DNA]</scope>
    <source>
        <strain evidence="2">DSM 14773 / CIP 107495 / K601</strain>
    </source>
</reference>
<dbReference type="Proteomes" id="UP000007938">
    <property type="component" value="Chromosome"/>
</dbReference>
<name>F4G3M5_ALIDK</name>
<dbReference type="EMBL" id="CP002657">
    <property type="protein sequence ID" value="AEB82853.1"/>
    <property type="molecule type" value="Genomic_DNA"/>
</dbReference>
<accession>F4G3M5</accession>
<organism evidence="1 2">
    <name type="scientific">Alicycliphilus denitrificans (strain DSM 14773 / CIP 107495 / K601)</name>
    <dbReference type="NCBI Taxonomy" id="596154"/>
    <lineage>
        <taxon>Bacteria</taxon>
        <taxon>Pseudomonadati</taxon>
        <taxon>Pseudomonadota</taxon>
        <taxon>Betaproteobacteria</taxon>
        <taxon>Burkholderiales</taxon>
        <taxon>Comamonadaceae</taxon>
        <taxon>Alicycliphilus</taxon>
    </lineage>
</organism>
<gene>
    <name evidence="1" type="ordered locus">Alide2_0431</name>
</gene>
<dbReference type="HOGENOM" id="CLU_2857716_0_0_4"/>
<sequence length="64" mass="7643">MCSSDRTCLSSRWPNPFASPRLILDEDMQDTAFDQNHMRYDHNDRRGNYINVYDRHIFANHLQG</sequence>
<evidence type="ECO:0000313" key="1">
    <source>
        <dbReference type="EMBL" id="AEB82853.1"/>
    </source>
</evidence>
<dbReference type="STRING" id="596154.Alide2_0431"/>
<keyword evidence="2" id="KW-1185">Reference proteome</keyword>
<dbReference type="KEGG" id="adk:Alide2_0431"/>
<reference evidence="1 2" key="1">
    <citation type="journal article" date="2011" name="J. Bacteriol.">
        <title>Genome Sequences of Alicycliphilus denitrificans Strains BC and K601T.</title>
        <authorList>
            <person name="Oosterkamp M.J."/>
            <person name="Veuskens T."/>
            <person name="Plugge C.M."/>
            <person name="Langenhoff A.A."/>
            <person name="Gerritse J."/>
            <person name="van Berkel W.J."/>
            <person name="Pieper D.H."/>
            <person name="Junca H."/>
            <person name="Goodwin L.A."/>
            <person name="Daligault H.E."/>
            <person name="Bruce D.C."/>
            <person name="Detter J.C."/>
            <person name="Tapia R."/>
            <person name="Han C.S."/>
            <person name="Land M.L."/>
            <person name="Hauser L.J."/>
            <person name="Smidt H."/>
            <person name="Stams A.J."/>
        </authorList>
    </citation>
    <scope>NUCLEOTIDE SEQUENCE [LARGE SCALE GENOMIC DNA]</scope>
    <source>
        <strain evidence="2">DSM 14773 / CIP 107495 / K601</strain>
    </source>
</reference>
<dbReference type="AlphaFoldDB" id="F4G3M5"/>